<evidence type="ECO:0000313" key="2">
    <source>
        <dbReference type="Proteomes" id="UP001320148"/>
    </source>
</evidence>
<keyword evidence="2" id="KW-1185">Reference proteome</keyword>
<reference evidence="1 2" key="1">
    <citation type="submission" date="2021-02" db="EMBL/GenBank/DDBJ databases">
        <title>Complete genome of Desulfoluna sp. strain ASN36.</title>
        <authorList>
            <person name="Takahashi A."/>
            <person name="Kojima H."/>
            <person name="Fukui M."/>
        </authorList>
    </citation>
    <scope>NUCLEOTIDE SEQUENCE [LARGE SCALE GENOMIC DNA]</scope>
    <source>
        <strain evidence="1 2">ASN36</strain>
    </source>
</reference>
<proteinExistence type="predicted"/>
<evidence type="ECO:0008006" key="3">
    <source>
        <dbReference type="Google" id="ProtNLM"/>
    </source>
</evidence>
<gene>
    <name evidence="1" type="ORF">DSLASN_13420</name>
</gene>
<dbReference type="Proteomes" id="UP001320148">
    <property type="component" value="Chromosome"/>
</dbReference>
<dbReference type="InterPro" id="IPR011042">
    <property type="entry name" value="6-blade_b-propeller_TolB-like"/>
</dbReference>
<evidence type="ECO:0000313" key="1">
    <source>
        <dbReference type="EMBL" id="BCS95710.1"/>
    </source>
</evidence>
<dbReference type="SUPFAM" id="SSF82171">
    <property type="entry name" value="DPP6 N-terminal domain-like"/>
    <property type="match status" value="1"/>
</dbReference>
<organism evidence="1 2">
    <name type="scientific">Desulfoluna limicola</name>
    <dbReference type="NCBI Taxonomy" id="2810562"/>
    <lineage>
        <taxon>Bacteria</taxon>
        <taxon>Pseudomonadati</taxon>
        <taxon>Thermodesulfobacteriota</taxon>
        <taxon>Desulfobacteria</taxon>
        <taxon>Desulfobacterales</taxon>
        <taxon>Desulfolunaceae</taxon>
        <taxon>Desulfoluna</taxon>
    </lineage>
</organism>
<protein>
    <recommendedName>
        <fullName evidence="3">Cardiolipin synthase N-terminal domain-containing protein</fullName>
    </recommendedName>
</protein>
<name>A0ABM7PDK1_9BACT</name>
<dbReference type="RefSeq" id="WP_236892003.1">
    <property type="nucleotide sequence ID" value="NZ_AP024488.1"/>
</dbReference>
<dbReference type="EMBL" id="AP024488">
    <property type="protein sequence ID" value="BCS95710.1"/>
    <property type="molecule type" value="Genomic_DNA"/>
</dbReference>
<sequence>MHILLLLGFVAQVYFINHAVKTAKPRYWVVALLIPLAGCLVYFLTEYLPEIQQVPEKDQQDRFGAPSSIPSEISVGYISRGKLFHQSGKEHPNQIHSPFGQKMIDQAVRVNQSNDWKTKGSGSPFKGGVLWGVDNANADAIRVNITSVTKGREEGSLFYILESETTSGLFLYDRSTREEKRLFHKNHFEAKDLNQNPETGEFLCSQSFTDGTSNIVVMNEDGREMRTLTDGDSVDEAPAWIPGSERRLLFQSTGIARNSQGHAVGRGAASIQALDLDNGNLTGVLEDTRFDYLYPRIGTDGFLYFIRRPYQQKPGVSGLTVLFDFLLLPFRLLRAIFHYLNFFSLVYSQKPLTSASGPKVEGDDFKTLLLRGKVIDAEKALRRGAKIMGVPSLVPASWELVRKSTDGREEVVARHVAAFDVGTDGELIYSNGCGIFNLDARGRSTLMARDNIIEEVRWM</sequence>
<accession>A0ABM7PDK1</accession>
<dbReference type="Gene3D" id="2.120.10.30">
    <property type="entry name" value="TolB, C-terminal domain"/>
    <property type="match status" value="1"/>
</dbReference>